<sequence>MIGPVAALESFVFNAFKLSGRATRAEYWWVVLFLSLTLIGAAAADLASLSSGMATSMNPLAYFSPWLVILTFVPQLTLVARRLHDTGRSALWYTITFVPLVGPMILMVFLTLPSQPEENRWGQPRGPRRRTPRPDSPSKGAPASVSHDPMQGYKVLLSADRPPSPEELAQQRAQIHDYYRTHVLKQAEA</sequence>
<accession>A0A0W7WQ85</accession>
<keyword evidence="2" id="KW-1133">Transmembrane helix</keyword>
<dbReference type="EMBL" id="LPXO01000001">
    <property type="protein sequence ID" value="KUF12725.1"/>
    <property type="molecule type" value="Genomic_DNA"/>
</dbReference>
<dbReference type="PANTHER" id="PTHR34980:SF2">
    <property type="entry name" value="INNER MEMBRANE PROTEIN YHAH-RELATED"/>
    <property type="match status" value="1"/>
</dbReference>
<dbReference type="AlphaFoldDB" id="A0A0W7WQ85"/>
<dbReference type="RefSeq" id="WP_058860669.1">
    <property type="nucleotide sequence ID" value="NZ_LPXO01000001.1"/>
</dbReference>
<comment type="caution">
    <text evidence="3">The sequence shown here is derived from an EMBL/GenBank/DDBJ whole genome shotgun (WGS) entry which is preliminary data.</text>
</comment>
<feature type="transmembrane region" description="Helical" evidence="2">
    <location>
        <begin position="90"/>
        <end position="112"/>
    </location>
</feature>
<feature type="transmembrane region" description="Helical" evidence="2">
    <location>
        <begin position="27"/>
        <end position="48"/>
    </location>
</feature>
<name>A0A0W7WQ85_9RHOB</name>
<dbReference type="Proteomes" id="UP000054396">
    <property type="component" value="Unassembled WGS sequence"/>
</dbReference>
<feature type="region of interest" description="Disordered" evidence="1">
    <location>
        <begin position="117"/>
        <end position="170"/>
    </location>
</feature>
<feature type="transmembrane region" description="Helical" evidence="2">
    <location>
        <begin position="60"/>
        <end position="78"/>
    </location>
</feature>
<evidence type="ECO:0000256" key="2">
    <source>
        <dbReference type="SAM" id="Phobius"/>
    </source>
</evidence>
<reference evidence="3 4" key="1">
    <citation type="submission" date="2015-12" db="EMBL/GenBank/DDBJ databases">
        <authorList>
            <person name="Shamseldin A."/>
            <person name="Moawad H."/>
            <person name="Abd El-Rahim W.M."/>
            <person name="Sadowsky M.J."/>
        </authorList>
    </citation>
    <scope>NUCLEOTIDE SEQUENCE [LARGE SCALE GENOMIC DNA]</scope>
    <source>
        <strain evidence="3 4">SJ5A-1</strain>
    </source>
</reference>
<gene>
    <name evidence="3" type="ORF">AVJ23_03140</name>
</gene>
<dbReference type="InterPro" id="IPR008523">
    <property type="entry name" value="DUF805"/>
</dbReference>
<dbReference type="GO" id="GO:0005886">
    <property type="term" value="C:plasma membrane"/>
    <property type="evidence" value="ECO:0007669"/>
    <property type="project" value="TreeGrafter"/>
</dbReference>
<dbReference type="PANTHER" id="PTHR34980">
    <property type="entry name" value="INNER MEMBRANE PROTEIN-RELATED-RELATED"/>
    <property type="match status" value="1"/>
</dbReference>
<evidence type="ECO:0000313" key="3">
    <source>
        <dbReference type="EMBL" id="KUF12725.1"/>
    </source>
</evidence>
<keyword evidence="4" id="KW-1185">Reference proteome</keyword>
<organism evidence="3 4">
    <name type="scientific">Pseudoponticoccus marisrubri</name>
    <dbReference type="NCBI Taxonomy" id="1685382"/>
    <lineage>
        <taxon>Bacteria</taxon>
        <taxon>Pseudomonadati</taxon>
        <taxon>Pseudomonadota</taxon>
        <taxon>Alphaproteobacteria</taxon>
        <taxon>Rhodobacterales</taxon>
        <taxon>Roseobacteraceae</taxon>
        <taxon>Pseudoponticoccus</taxon>
    </lineage>
</organism>
<proteinExistence type="predicted"/>
<dbReference type="Pfam" id="PF05656">
    <property type="entry name" value="DUF805"/>
    <property type="match status" value="1"/>
</dbReference>
<protein>
    <recommendedName>
        <fullName evidence="5">DUF805 domain-containing protein</fullName>
    </recommendedName>
</protein>
<keyword evidence="2" id="KW-0812">Transmembrane</keyword>
<dbReference type="OrthoDB" id="9812349at2"/>
<evidence type="ECO:0000313" key="4">
    <source>
        <dbReference type="Proteomes" id="UP000054396"/>
    </source>
</evidence>
<keyword evidence="2" id="KW-0472">Membrane</keyword>
<evidence type="ECO:0008006" key="5">
    <source>
        <dbReference type="Google" id="ProtNLM"/>
    </source>
</evidence>
<evidence type="ECO:0000256" key="1">
    <source>
        <dbReference type="SAM" id="MobiDB-lite"/>
    </source>
</evidence>